<evidence type="ECO:0000313" key="2">
    <source>
        <dbReference type="EMBL" id="GGC59180.1"/>
    </source>
</evidence>
<accession>A0ABQ1N8E8</accession>
<dbReference type="Proteomes" id="UP000602004">
    <property type="component" value="Unassembled WGS sequence"/>
</dbReference>
<keyword evidence="1" id="KW-0812">Transmembrane</keyword>
<reference evidence="3" key="1">
    <citation type="journal article" date="2019" name="Int. J. Syst. Evol. Microbiol.">
        <title>The Global Catalogue of Microorganisms (GCM) 10K type strain sequencing project: providing services to taxonomists for standard genome sequencing and annotation.</title>
        <authorList>
            <consortium name="The Broad Institute Genomics Platform"/>
            <consortium name="The Broad Institute Genome Sequencing Center for Infectious Disease"/>
            <person name="Wu L."/>
            <person name="Ma J."/>
        </authorList>
    </citation>
    <scope>NUCLEOTIDE SEQUENCE [LARGE SCALE GENOMIC DNA]</scope>
    <source>
        <strain evidence="3">CGMCC 1.15103</strain>
    </source>
</reference>
<evidence type="ECO:0000313" key="3">
    <source>
        <dbReference type="Proteomes" id="UP000602004"/>
    </source>
</evidence>
<proteinExistence type="predicted"/>
<feature type="transmembrane region" description="Helical" evidence="1">
    <location>
        <begin position="68"/>
        <end position="90"/>
    </location>
</feature>
<keyword evidence="1" id="KW-1133">Transmembrane helix</keyword>
<evidence type="ECO:0000256" key="1">
    <source>
        <dbReference type="SAM" id="Phobius"/>
    </source>
</evidence>
<dbReference type="EMBL" id="BMHL01000011">
    <property type="protein sequence ID" value="GGC59180.1"/>
    <property type="molecule type" value="Genomic_DNA"/>
</dbReference>
<feature type="transmembrane region" description="Helical" evidence="1">
    <location>
        <begin position="110"/>
        <end position="127"/>
    </location>
</feature>
<evidence type="ECO:0008006" key="4">
    <source>
        <dbReference type="Google" id="ProtNLM"/>
    </source>
</evidence>
<comment type="caution">
    <text evidence="2">The sequence shown here is derived from an EMBL/GenBank/DDBJ whole genome shotgun (WGS) entry which is preliminary data.</text>
</comment>
<feature type="transmembrane region" description="Helical" evidence="1">
    <location>
        <begin position="35"/>
        <end position="56"/>
    </location>
</feature>
<keyword evidence="1" id="KW-0472">Membrane</keyword>
<protein>
    <recommendedName>
        <fullName evidence="4">MARVEL domain-containing protein</fullName>
    </recommendedName>
</protein>
<sequence length="156" mass="17180">MIAADSAIHAATLREQTFRQHRRSLRFHSVKMTNFLFDLVSNLALLAIVLSACHLCNRLVPNAALNGAHIFVALVSAALLLDAALTFLVFADAQSRYGKFSTSSAFFERTGAYVLAAIAALTWQYAARCMRPARTNNNNNTLVIRTSPHSESRLPM</sequence>
<keyword evidence="3" id="KW-1185">Reference proteome</keyword>
<gene>
    <name evidence="2" type="ORF">GCM10011400_53680</name>
</gene>
<name>A0ABQ1N8E8_9BURK</name>
<organism evidence="2 3">
    <name type="scientific">Paraburkholderia caffeinilytica</name>
    <dbReference type="NCBI Taxonomy" id="1761016"/>
    <lineage>
        <taxon>Bacteria</taxon>
        <taxon>Pseudomonadati</taxon>
        <taxon>Pseudomonadota</taxon>
        <taxon>Betaproteobacteria</taxon>
        <taxon>Burkholderiales</taxon>
        <taxon>Burkholderiaceae</taxon>
        <taxon>Paraburkholderia</taxon>
    </lineage>
</organism>